<evidence type="ECO:0000313" key="9">
    <source>
        <dbReference type="Proteomes" id="UP000752814"/>
    </source>
</evidence>
<dbReference type="GO" id="GO:0046872">
    <property type="term" value="F:metal ion binding"/>
    <property type="evidence" value="ECO:0007669"/>
    <property type="project" value="UniProtKB-KW"/>
</dbReference>
<dbReference type="GO" id="GO:0005524">
    <property type="term" value="F:ATP binding"/>
    <property type="evidence" value="ECO:0007669"/>
    <property type="project" value="UniProtKB-KW"/>
</dbReference>
<comment type="similarity">
    <text evidence="2">Belongs to the NifH/BchL/ChlL family.</text>
</comment>
<comment type="cofactor">
    <cofactor evidence="1">
        <name>[4Fe-4S] cluster</name>
        <dbReference type="ChEBI" id="CHEBI:49883"/>
    </cofactor>
</comment>
<evidence type="ECO:0000256" key="3">
    <source>
        <dbReference type="ARBA" id="ARBA00022723"/>
    </source>
</evidence>
<dbReference type="GO" id="GO:0016491">
    <property type="term" value="F:oxidoreductase activity"/>
    <property type="evidence" value="ECO:0007669"/>
    <property type="project" value="InterPro"/>
</dbReference>
<dbReference type="PIRSF" id="PIRSF000363">
    <property type="entry name" value="Nitrogenase_iron"/>
    <property type="match status" value="1"/>
</dbReference>
<keyword evidence="3" id="KW-0479">Metal-binding</keyword>
<organism evidence="8 9">
    <name type="scientific">Candidatus Methanomassiliicoccus intestinalis</name>
    <dbReference type="NCBI Taxonomy" id="1406512"/>
    <lineage>
        <taxon>Archaea</taxon>
        <taxon>Methanobacteriati</taxon>
        <taxon>Thermoplasmatota</taxon>
        <taxon>Thermoplasmata</taxon>
        <taxon>Methanomassiliicoccales</taxon>
        <taxon>Methanomassiliicoccaceae</taxon>
        <taxon>Methanomassiliicoccus</taxon>
    </lineage>
</organism>
<dbReference type="InterPro" id="IPR027417">
    <property type="entry name" value="P-loop_NTPase"/>
</dbReference>
<dbReference type="GO" id="GO:0051536">
    <property type="term" value="F:iron-sulfur cluster binding"/>
    <property type="evidence" value="ECO:0007669"/>
    <property type="project" value="UniProtKB-KW"/>
</dbReference>
<keyword evidence="7" id="KW-0411">Iron-sulfur</keyword>
<evidence type="ECO:0000256" key="4">
    <source>
        <dbReference type="ARBA" id="ARBA00022741"/>
    </source>
</evidence>
<evidence type="ECO:0000256" key="1">
    <source>
        <dbReference type="ARBA" id="ARBA00001966"/>
    </source>
</evidence>
<gene>
    <name evidence="8" type="ORF">A3207_06690</name>
</gene>
<dbReference type="CDD" id="cd02040">
    <property type="entry name" value="NifH"/>
    <property type="match status" value="1"/>
</dbReference>
<name>A0A8J8PEI7_9ARCH</name>
<dbReference type="PROSITE" id="PS51026">
    <property type="entry name" value="NIFH_FRXC_3"/>
    <property type="match status" value="1"/>
</dbReference>
<keyword evidence="5" id="KW-0067">ATP-binding</keyword>
<dbReference type="AlphaFoldDB" id="A0A8J8PEI7"/>
<keyword evidence="6" id="KW-0408">Iron</keyword>
<dbReference type="GeneID" id="41324082"/>
<dbReference type="Gene3D" id="3.40.50.300">
    <property type="entry name" value="P-loop containing nucleotide triphosphate hydrolases"/>
    <property type="match status" value="1"/>
</dbReference>
<evidence type="ECO:0000256" key="2">
    <source>
        <dbReference type="ARBA" id="ARBA00005504"/>
    </source>
</evidence>
<dbReference type="RefSeq" id="WP_020449539.1">
    <property type="nucleotide sequence ID" value="NZ_CAYAXV010000003.1"/>
</dbReference>
<dbReference type="PRINTS" id="PR00091">
    <property type="entry name" value="NITROGNASEII"/>
</dbReference>
<evidence type="ECO:0000256" key="5">
    <source>
        <dbReference type="ARBA" id="ARBA00022840"/>
    </source>
</evidence>
<dbReference type="OMA" id="YGDVKCV"/>
<dbReference type="Proteomes" id="UP000752814">
    <property type="component" value="Unassembled WGS sequence"/>
</dbReference>
<dbReference type="PANTHER" id="PTHR42864">
    <property type="entry name" value="LIGHT-INDEPENDENT PROTOCHLOROPHYLLIDE REDUCTASE IRON-SULFUR ATP-BINDING PROTEIN"/>
    <property type="match status" value="1"/>
</dbReference>
<protein>
    <submittedName>
        <fullName evidence="8">Nitrogenase iron protein</fullName>
    </submittedName>
</protein>
<dbReference type="EMBL" id="LVVT01000007">
    <property type="protein sequence ID" value="TQS84001.1"/>
    <property type="molecule type" value="Genomic_DNA"/>
</dbReference>
<dbReference type="InterPro" id="IPR030655">
    <property type="entry name" value="NifH/chlL_CS"/>
</dbReference>
<accession>A0A8J8PEI7</accession>
<comment type="caution">
    <text evidence="8">The sequence shown here is derived from an EMBL/GenBank/DDBJ whole genome shotgun (WGS) entry which is preliminary data.</text>
</comment>
<evidence type="ECO:0000256" key="6">
    <source>
        <dbReference type="ARBA" id="ARBA00023004"/>
    </source>
</evidence>
<evidence type="ECO:0000256" key="7">
    <source>
        <dbReference type="ARBA" id="ARBA00023014"/>
    </source>
</evidence>
<dbReference type="Pfam" id="PF00142">
    <property type="entry name" value="Fer4_NifH"/>
    <property type="match status" value="1"/>
</dbReference>
<dbReference type="PROSITE" id="PS00746">
    <property type="entry name" value="NIFH_FRXC_1"/>
    <property type="match status" value="1"/>
</dbReference>
<sequence>MKQIAVYGKGGIGKSTVSANLCAAVAELGLKAWYVGCDPKSDGSMTLMGGKSIPTFLEQKKSGLNEVVFEGYRGIHCVEVGGPLAGVGCAGRGILVAMQELSKNYLKDDDDFLLYDVPGDVVCGGFASPIREGFADEVYIVTSGEYLSLYAANNIARGLSNLDVKLGGIICNSRETENEKDTVSTFASMIHSKMIGYIPRHSSVRECENHGMTVIEGAPESSQAEAYRKLRDAILSNDSAAVPVPVTPDEIRCMLRGIN</sequence>
<evidence type="ECO:0000313" key="8">
    <source>
        <dbReference type="EMBL" id="TQS84001.1"/>
    </source>
</evidence>
<dbReference type="InterPro" id="IPR000392">
    <property type="entry name" value="NifH/frxC"/>
</dbReference>
<dbReference type="SUPFAM" id="SSF52540">
    <property type="entry name" value="P-loop containing nucleoside triphosphate hydrolases"/>
    <property type="match status" value="1"/>
</dbReference>
<dbReference type="PANTHER" id="PTHR42864:SF2">
    <property type="entry name" value="LIGHT-INDEPENDENT PROTOCHLOROPHYLLIDE REDUCTASE IRON-SULFUR ATP-BINDING PROTEIN"/>
    <property type="match status" value="1"/>
</dbReference>
<keyword evidence="4" id="KW-0547">Nucleotide-binding</keyword>
<proteinExistence type="inferred from homology"/>
<reference evidence="8" key="1">
    <citation type="submission" date="2016-03" db="EMBL/GenBank/DDBJ databases">
        <authorList>
            <person name="Borrel G."/>
            <person name="Mccann A."/>
            <person name="O'Toole P.W."/>
        </authorList>
    </citation>
    <scope>NUCLEOTIDE SEQUENCE</scope>
    <source>
        <strain evidence="8">183</strain>
    </source>
</reference>